<evidence type="ECO:0000256" key="1">
    <source>
        <dbReference type="ARBA" id="ARBA00004496"/>
    </source>
</evidence>
<evidence type="ECO:0000256" key="2">
    <source>
        <dbReference type="ARBA" id="ARBA00022490"/>
    </source>
</evidence>
<dbReference type="InterPro" id="IPR020568">
    <property type="entry name" value="Ribosomal_Su5_D2-typ_SF"/>
</dbReference>
<gene>
    <name evidence="9 17" type="primary">lon</name>
    <name evidence="17" type="ORF">DCC88_05240</name>
</gene>
<dbReference type="InterPro" id="IPR008269">
    <property type="entry name" value="Lon_proteolytic"/>
</dbReference>
<comment type="similarity">
    <text evidence="9 10 13">Belongs to the peptidase S16 family.</text>
</comment>
<dbReference type="SUPFAM" id="SSF88697">
    <property type="entry name" value="PUA domain-like"/>
    <property type="match status" value="1"/>
</dbReference>
<dbReference type="GO" id="GO:0006515">
    <property type="term" value="P:protein quality control for misfolded or incompletely synthesized proteins"/>
    <property type="evidence" value="ECO:0007669"/>
    <property type="project" value="UniProtKB-UniRule"/>
</dbReference>
<dbReference type="PROSITE" id="PS51786">
    <property type="entry name" value="LON_PROTEOLYTIC"/>
    <property type="match status" value="1"/>
</dbReference>
<dbReference type="Pfam" id="PF22667">
    <property type="entry name" value="Lon_lid"/>
    <property type="match status" value="1"/>
</dbReference>
<keyword evidence="3 9" id="KW-0645">Protease</keyword>
<keyword evidence="18" id="KW-1185">Reference proteome</keyword>
<keyword evidence="4 9" id="KW-0547">Nucleotide-binding</keyword>
<dbReference type="AlphaFoldDB" id="A0A369KYY0"/>
<evidence type="ECO:0000256" key="7">
    <source>
        <dbReference type="ARBA" id="ARBA00022840"/>
    </source>
</evidence>
<feature type="active site" evidence="9 11">
    <location>
        <position position="773"/>
    </location>
</feature>
<evidence type="ECO:0000256" key="11">
    <source>
        <dbReference type="PIRSR" id="PIRSR001174-1"/>
    </source>
</evidence>
<dbReference type="InterPro" id="IPR027543">
    <property type="entry name" value="Lon_bac"/>
</dbReference>
<comment type="subunit">
    <text evidence="9 10">Homohexamer. Organized in a ring with a central cavity.</text>
</comment>
<feature type="domain" description="Lon proteolytic" evidence="15">
    <location>
        <begin position="685"/>
        <end position="867"/>
    </location>
</feature>
<dbReference type="GO" id="GO:0005524">
    <property type="term" value="F:ATP binding"/>
    <property type="evidence" value="ECO:0007669"/>
    <property type="project" value="UniProtKB-UniRule"/>
</dbReference>
<keyword evidence="2 9" id="KW-0963">Cytoplasm</keyword>
<evidence type="ECO:0000256" key="9">
    <source>
        <dbReference type="HAMAP-Rule" id="MF_01973"/>
    </source>
</evidence>
<dbReference type="NCBIfam" id="TIGR00763">
    <property type="entry name" value="lon"/>
    <property type="match status" value="1"/>
</dbReference>
<dbReference type="Gene3D" id="2.30.130.40">
    <property type="entry name" value="LON domain-like"/>
    <property type="match status" value="1"/>
</dbReference>
<dbReference type="InterPro" id="IPR014721">
    <property type="entry name" value="Ribsml_uS5_D2-typ_fold_subgr"/>
</dbReference>
<feature type="active site" evidence="9 11">
    <location>
        <position position="816"/>
    </location>
</feature>
<feature type="domain" description="Lon N-terminal" evidence="16">
    <location>
        <begin position="74"/>
        <end position="273"/>
    </location>
</feature>
<dbReference type="GO" id="GO:0004252">
    <property type="term" value="F:serine-type endopeptidase activity"/>
    <property type="evidence" value="ECO:0007669"/>
    <property type="project" value="UniProtKB-UniRule"/>
</dbReference>
<dbReference type="SMART" id="SM00382">
    <property type="entry name" value="AAA"/>
    <property type="match status" value="1"/>
</dbReference>
<dbReference type="Gene3D" id="1.10.8.60">
    <property type="match status" value="1"/>
</dbReference>
<keyword evidence="8 9" id="KW-0346">Stress response</keyword>
<dbReference type="InterPro" id="IPR003111">
    <property type="entry name" value="Lon_prtase_N"/>
</dbReference>
<dbReference type="GO" id="GO:0043565">
    <property type="term" value="F:sequence-specific DNA binding"/>
    <property type="evidence" value="ECO:0007669"/>
    <property type="project" value="UniProtKB-UniRule"/>
</dbReference>
<dbReference type="Gene3D" id="3.30.230.10">
    <property type="match status" value="1"/>
</dbReference>
<dbReference type="InterPro" id="IPR027065">
    <property type="entry name" value="Lon_Prtase"/>
</dbReference>
<dbReference type="InterPro" id="IPR004815">
    <property type="entry name" value="Lon_bac/euk-typ"/>
</dbReference>
<comment type="caution">
    <text evidence="17">The sequence shown here is derived from an EMBL/GenBank/DDBJ whole genome shotgun (WGS) entry which is preliminary data.</text>
</comment>
<dbReference type="Pfam" id="PF00004">
    <property type="entry name" value="AAA"/>
    <property type="match status" value="1"/>
</dbReference>
<sequence>MEDKKNNKLVKTRKTKVEENGDSLKQDSTQLPVVINKKVRVITKKAKISPKKAVPSQVEIKPKLEKKEVSSNVLKILPVKNSVLFPHNVLPFAAGKEWTTETVDRAVRIGGNMGILAQIYPEDENPPHDELYQYGTEVKVLKIVKFPDGSHGAVLQGARRFKVLKYVNTTLGQLSAEVEFLPDELSLLDTSLDLDTQALGKAMKQLVQKAIHLSPNMPKEVSMFVDNMQEATYLAYLIIPYLSLDFPAKQKLLEIEDMCARLGHIHSLLVKEIEILEMTKKLNSDVKTELSKQQRKYFIKEQIRLLQKELGDIDGRAVSETSDPNDFHSRIFESKMSAETKEMAIKEAERMAMMMPGSPEYMICHNYLMWLLDIPWQKVDEKRIDLHEAKDILNKDHFGLDKVKKRILEFLAVCALKNSIKGPILLFVGPPGVGKTSLGKSIARALGRKFIRIALGGVRDEAEIRGHRRTYIGSMPGKIADSLKKAGTMNPVILFDEVDKIASDGRGDPSSALLEVLDPEQNNIFTDHYLNVPLDLSQVFFIATANSLHSIPAPLRDRMEVVELSSYTLEEKKHIAFEYLLPHVMEDHGIASHIDVKIDHETMKGIIQHYTREAGVRQLKRELAGVVRGIARECVESGYCNQQPQPNASEELASAVVKESKEVTLQTVRKMIGAFPFSDKKRPETLPIGVATGLAWTPNGGDVLYIETAASSPGTEKLAITGQLGDVMKESVQTAYAYIRAHAAELGIDILELTKKDLHVHFPEGAVKKDGPSAGIATFLGIISQFTETALAANLAMTGEISLRGDVLPVGGIKEKLLAAHRYGIQKVLIPQDNEHDLEEIPVEILKDMKVELVSHLGQVLKFALEEKKDIAEHLLTSRKSAITKQRETVLHSRSETL</sequence>
<dbReference type="GO" id="GO:0016887">
    <property type="term" value="F:ATP hydrolysis activity"/>
    <property type="evidence" value="ECO:0007669"/>
    <property type="project" value="UniProtKB-UniRule"/>
</dbReference>
<accession>A0A369KYY0</accession>
<reference evidence="17" key="1">
    <citation type="submission" date="2018-04" db="EMBL/GenBank/DDBJ databases">
        <title>Draft genome sequence of the Candidatus Spirobacillus cienkowskii, a pathogen of freshwater Daphnia species, reconstructed from hemolymph metagenomic reads.</title>
        <authorList>
            <person name="Bresciani L."/>
            <person name="Lemos L.N."/>
            <person name="Wale N."/>
            <person name="Lin J.Y."/>
            <person name="Fernandes G.R."/>
            <person name="Duffy M.A."/>
            <person name="Rodrigues J.M."/>
        </authorList>
    </citation>
    <scope>NUCLEOTIDE SEQUENCE [LARGE SCALE GENOMIC DNA]</scope>
    <source>
        <strain evidence="17">Binning01</strain>
    </source>
</reference>
<comment type="induction">
    <text evidence="9">By heat shock.</text>
</comment>
<dbReference type="Gene3D" id="3.40.50.300">
    <property type="entry name" value="P-loop containing nucleotide triphosphate hydrolases"/>
    <property type="match status" value="1"/>
</dbReference>
<dbReference type="PROSITE" id="PS51787">
    <property type="entry name" value="LON_N"/>
    <property type="match status" value="1"/>
</dbReference>
<dbReference type="InterPro" id="IPR046336">
    <property type="entry name" value="Lon_prtase_N_sf"/>
</dbReference>
<dbReference type="HAMAP" id="MF_01973">
    <property type="entry name" value="lon_bact"/>
    <property type="match status" value="1"/>
</dbReference>
<name>A0A369KYY0_9BACT</name>
<evidence type="ECO:0000256" key="10">
    <source>
        <dbReference type="PIRNR" id="PIRNR001174"/>
    </source>
</evidence>
<dbReference type="CDD" id="cd19500">
    <property type="entry name" value="RecA-like_Lon"/>
    <property type="match status" value="1"/>
</dbReference>
<feature type="binding site" evidence="9 12">
    <location>
        <begin position="429"/>
        <end position="436"/>
    </location>
    <ligand>
        <name>ATP</name>
        <dbReference type="ChEBI" id="CHEBI:30616"/>
    </ligand>
</feature>
<evidence type="ECO:0000259" key="15">
    <source>
        <dbReference type="PROSITE" id="PS51786"/>
    </source>
</evidence>
<dbReference type="Pfam" id="PF02190">
    <property type="entry name" value="LON_substr_bdg"/>
    <property type="match status" value="1"/>
</dbReference>
<comment type="function">
    <text evidence="9">ATP-dependent serine protease that mediates the selective degradation of mutant and abnormal proteins as well as certain short-lived regulatory proteins. Required for cellular homeostasis and for survival from DNA damage and developmental changes induced by stress. Degrades polypeptides processively to yield small peptide fragments that are 5 to 10 amino acids long. Binds to DNA in a double-stranded, site-specific manner.</text>
</comment>
<evidence type="ECO:0000256" key="5">
    <source>
        <dbReference type="ARBA" id="ARBA00022801"/>
    </source>
</evidence>
<keyword evidence="5 9" id="KW-0378">Hydrolase</keyword>
<feature type="region of interest" description="Disordered" evidence="14">
    <location>
        <begin position="1"/>
        <end position="25"/>
    </location>
</feature>
<dbReference type="SUPFAM" id="SSF52540">
    <property type="entry name" value="P-loop containing nucleoside triphosphate hydrolases"/>
    <property type="match status" value="1"/>
</dbReference>
<dbReference type="PIRSF" id="PIRSF001174">
    <property type="entry name" value="Lon_proteas"/>
    <property type="match status" value="1"/>
</dbReference>
<protein>
    <recommendedName>
        <fullName evidence="9 10">Lon protease</fullName>
        <ecNumber evidence="9 10">3.4.21.53</ecNumber>
    </recommendedName>
    <alternativeName>
        <fullName evidence="9">ATP-dependent protease La</fullName>
    </alternativeName>
</protein>
<dbReference type="GO" id="GO:0034605">
    <property type="term" value="P:cellular response to heat"/>
    <property type="evidence" value="ECO:0007669"/>
    <property type="project" value="UniProtKB-UniRule"/>
</dbReference>
<dbReference type="GO" id="GO:0005737">
    <property type="term" value="C:cytoplasm"/>
    <property type="evidence" value="ECO:0007669"/>
    <property type="project" value="UniProtKB-SubCell"/>
</dbReference>
<dbReference type="EC" id="3.4.21.53" evidence="9 10"/>
<dbReference type="EMBL" id="QOVW01000061">
    <property type="protein sequence ID" value="RDB36406.1"/>
    <property type="molecule type" value="Genomic_DNA"/>
</dbReference>
<dbReference type="PRINTS" id="PR00830">
    <property type="entry name" value="ENDOLAPTASE"/>
</dbReference>
<organism evidence="17 18">
    <name type="scientific">Spirobacillus cienkowskii</name>
    <dbReference type="NCBI Taxonomy" id="495820"/>
    <lineage>
        <taxon>Bacteria</taxon>
        <taxon>Pseudomonadati</taxon>
        <taxon>Bdellovibrionota</taxon>
        <taxon>Oligoflexia</taxon>
        <taxon>Silvanigrellales</taxon>
        <taxon>Spirobacillus</taxon>
    </lineage>
</organism>
<evidence type="ECO:0000259" key="16">
    <source>
        <dbReference type="PROSITE" id="PS51787"/>
    </source>
</evidence>
<proteinExistence type="evidence at transcript level"/>
<feature type="compositionally biased region" description="Basic and acidic residues" evidence="14">
    <location>
        <begin position="15"/>
        <end position="25"/>
    </location>
</feature>
<comment type="subcellular location">
    <subcellularLocation>
        <location evidence="1 9 10">Cytoplasm</location>
    </subcellularLocation>
</comment>
<comment type="catalytic activity">
    <reaction evidence="9 10 13">
        <text>Hydrolysis of proteins in presence of ATP.</text>
        <dbReference type="EC" id="3.4.21.53"/>
    </reaction>
</comment>
<keyword evidence="6 9" id="KW-0720">Serine protease</keyword>
<evidence type="ECO:0000256" key="14">
    <source>
        <dbReference type="SAM" id="MobiDB-lite"/>
    </source>
</evidence>
<dbReference type="SUPFAM" id="SSF54211">
    <property type="entry name" value="Ribosomal protein S5 domain 2-like"/>
    <property type="match status" value="1"/>
</dbReference>
<evidence type="ECO:0000256" key="6">
    <source>
        <dbReference type="ARBA" id="ARBA00022825"/>
    </source>
</evidence>
<dbReference type="InterPro" id="IPR003593">
    <property type="entry name" value="AAA+_ATPase"/>
</dbReference>
<evidence type="ECO:0000256" key="8">
    <source>
        <dbReference type="ARBA" id="ARBA00023016"/>
    </source>
</evidence>
<dbReference type="InterPro" id="IPR027417">
    <property type="entry name" value="P-loop_NTPase"/>
</dbReference>
<evidence type="ECO:0000313" key="18">
    <source>
        <dbReference type="Proteomes" id="UP000253934"/>
    </source>
</evidence>
<dbReference type="GO" id="GO:0004176">
    <property type="term" value="F:ATP-dependent peptidase activity"/>
    <property type="evidence" value="ECO:0007669"/>
    <property type="project" value="UniProtKB-UniRule"/>
</dbReference>
<keyword evidence="7 9" id="KW-0067">ATP-binding</keyword>
<dbReference type="InterPro" id="IPR015947">
    <property type="entry name" value="PUA-like_sf"/>
</dbReference>
<evidence type="ECO:0000256" key="13">
    <source>
        <dbReference type="PROSITE-ProRule" id="PRU01122"/>
    </source>
</evidence>
<evidence type="ECO:0000256" key="12">
    <source>
        <dbReference type="PIRSR" id="PIRSR001174-2"/>
    </source>
</evidence>
<dbReference type="InterPro" id="IPR054594">
    <property type="entry name" value="Lon_lid"/>
</dbReference>
<evidence type="ECO:0000313" key="17">
    <source>
        <dbReference type="EMBL" id="RDB36406.1"/>
    </source>
</evidence>
<dbReference type="Gene3D" id="1.20.58.1480">
    <property type="match status" value="1"/>
</dbReference>
<dbReference type="InterPro" id="IPR003959">
    <property type="entry name" value="ATPase_AAA_core"/>
</dbReference>
<dbReference type="FunFam" id="3.40.50.300:FF:000382">
    <property type="entry name" value="Lon protease homolog 2, peroxisomal"/>
    <property type="match status" value="1"/>
</dbReference>
<dbReference type="Gene3D" id="1.20.5.5270">
    <property type="match status" value="1"/>
</dbReference>
<dbReference type="Proteomes" id="UP000253934">
    <property type="component" value="Unassembled WGS sequence"/>
</dbReference>
<dbReference type="Pfam" id="PF05362">
    <property type="entry name" value="Lon_C"/>
    <property type="match status" value="1"/>
</dbReference>
<evidence type="ECO:0000256" key="3">
    <source>
        <dbReference type="ARBA" id="ARBA00022670"/>
    </source>
</evidence>
<dbReference type="SMART" id="SM00464">
    <property type="entry name" value="LON"/>
    <property type="match status" value="1"/>
</dbReference>
<dbReference type="PANTHER" id="PTHR10046">
    <property type="entry name" value="ATP DEPENDENT LON PROTEASE FAMILY MEMBER"/>
    <property type="match status" value="1"/>
</dbReference>
<evidence type="ECO:0000256" key="4">
    <source>
        <dbReference type="ARBA" id="ARBA00022741"/>
    </source>
</evidence>